<dbReference type="Gene3D" id="3.40.570.10">
    <property type="entry name" value="Extracellular Endonuclease, subunit A"/>
    <property type="match status" value="1"/>
</dbReference>
<keyword evidence="3" id="KW-0540">Nuclease</keyword>
<evidence type="ECO:0000256" key="1">
    <source>
        <dbReference type="SAM" id="MobiDB-lite"/>
    </source>
</evidence>
<comment type="caution">
    <text evidence="4">The sequence shown here is derived from an EMBL/GenBank/DDBJ whole genome shotgun (WGS) entry which is preliminary data.</text>
</comment>
<evidence type="ECO:0000259" key="2">
    <source>
        <dbReference type="Pfam" id="PF13930"/>
    </source>
</evidence>
<name>A0A6B3W316_9BACI</name>
<dbReference type="EMBL" id="JACEIO010000080">
    <property type="protein sequence ID" value="MBA4538795.1"/>
    <property type="molecule type" value="Genomic_DNA"/>
</dbReference>
<dbReference type="Proteomes" id="UP000472971">
    <property type="component" value="Unassembled WGS sequence"/>
</dbReference>
<evidence type="ECO:0000313" key="6">
    <source>
        <dbReference type="Proteomes" id="UP000570010"/>
    </source>
</evidence>
<protein>
    <submittedName>
        <fullName evidence="3">DNA/RNA non-specific endonuclease</fullName>
    </submittedName>
</protein>
<dbReference type="AlphaFoldDB" id="A0A6B3W316"/>
<dbReference type="GO" id="GO:0004519">
    <property type="term" value="F:endonuclease activity"/>
    <property type="evidence" value="ECO:0007669"/>
    <property type="project" value="UniProtKB-KW"/>
</dbReference>
<dbReference type="Proteomes" id="UP000570010">
    <property type="component" value="Unassembled WGS sequence"/>
</dbReference>
<feature type="domain" description="Type VII secretion system protein EssD-like" evidence="2">
    <location>
        <begin position="55"/>
        <end position="180"/>
    </location>
</feature>
<evidence type="ECO:0000313" key="5">
    <source>
        <dbReference type="Proteomes" id="UP000472971"/>
    </source>
</evidence>
<reference evidence="3 6" key="2">
    <citation type="submission" date="2020-07" db="EMBL/GenBank/DDBJ databases">
        <authorList>
            <person name="Feng H."/>
        </authorList>
    </citation>
    <scope>NUCLEOTIDE SEQUENCE [LARGE SCALE GENOMIC DNA]</scope>
    <source>
        <strain evidence="3">S-12</strain>
        <strain evidence="6">s-12</strain>
    </source>
</reference>
<sequence>MDDLYNRIHQASKEAFGDSRDGKVSVSVGEGSKKASGAEKIITDGSHLENGELNPNIKYKAGEHGYSYETNSKGEITHASADDLKIKKHAGRLPHNPNTPNKLPGDHAGHIFGDRFGGSPELDNLVSQARKVNQSAYKKIENTWAKAIEQRKKVSVDIKINYETGTSRPTSFEVNYSIDGADYYERITNKQKEN</sequence>
<evidence type="ECO:0000313" key="3">
    <source>
        <dbReference type="EMBL" id="MBA4538795.1"/>
    </source>
</evidence>
<keyword evidence="5" id="KW-1185">Reference proteome</keyword>
<keyword evidence="3" id="KW-0255">Endonuclease</keyword>
<dbReference type="Pfam" id="PF13930">
    <property type="entry name" value="Endonuclea_NS_2"/>
    <property type="match status" value="1"/>
</dbReference>
<accession>A0A6B3W316</accession>
<dbReference type="EMBL" id="JAAIWN010000082">
    <property type="protein sequence ID" value="NEY83145.1"/>
    <property type="molecule type" value="Genomic_DNA"/>
</dbReference>
<dbReference type="InterPro" id="IPR044929">
    <property type="entry name" value="DNA/RNA_non-sp_Endonuclease_sf"/>
</dbReference>
<organism evidence="4 5">
    <name type="scientific">Bacillus aquiflavi</name>
    <dbReference type="NCBI Taxonomy" id="2672567"/>
    <lineage>
        <taxon>Bacteria</taxon>
        <taxon>Bacillati</taxon>
        <taxon>Bacillota</taxon>
        <taxon>Bacilli</taxon>
        <taxon>Bacillales</taxon>
        <taxon>Bacillaceae</taxon>
        <taxon>Bacillus</taxon>
    </lineage>
</organism>
<proteinExistence type="predicted"/>
<reference evidence="4 5" key="1">
    <citation type="submission" date="2020-02" db="EMBL/GenBank/DDBJ databases">
        <title>Bacillus aquiflavi sp. nov., isolated from yellow water of strong flavor Chinese baijiu in Yibin region of China.</title>
        <authorList>
            <person name="Xie J."/>
        </authorList>
    </citation>
    <scope>NUCLEOTIDE SEQUENCE [LARGE SCALE GENOMIC DNA]</scope>
    <source>
        <strain evidence="4 5">3H-10</strain>
    </source>
</reference>
<gene>
    <name evidence="4" type="ORF">G4D64_16985</name>
    <name evidence="3" type="ORF">H1Z61_17090</name>
</gene>
<dbReference type="InterPro" id="IPR044927">
    <property type="entry name" value="Endonuclea_NS_2"/>
</dbReference>
<evidence type="ECO:0000313" key="4">
    <source>
        <dbReference type="EMBL" id="NEY83145.1"/>
    </source>
</evidence>
<keyword evidence="3" id="KW-0378">Hydrolase</keyword>
<feature type="region of interest" description="Disordered" evidence="1">
    <location>
        <begin position="15"/>
        <end position="38"/>
    </location>
</feature>